<proteinExistence type="predicted"/>
<sequence>MEIQQAKASKFVLNYGLILGIIMVVLGVIMYVANYHLNPHWAFSVISFAIFIAVVFYGVKAFKTENGGFLSIGEAIKVAVGIALIAGILSAIWAFILSNFIEPDYFAQLAEIQREQMLERFPEMTDQQLDQAAEMNSTFMKPWFTMSVTIVSNLLFGLLAGLVAGLIMKQKRPYDV</sequence>
<keyword evidence="1" id="KW-0812">Transmembrane</keyword>
<dbReference type="Pfam" id="PF13858">
    <property type="entry name" value="DUF4199"/>
    <property type="match status" value="1"/>
</dbReference>
<evidence type="ECO:0000313" key="2">
    <source>
        <dbReference type="EMBL" id="HER40291.1"/>
    </source>
</evidence>
<gene>
    <name evidence="2" type="ORF">ENO10_03635</name>
</gene>
<dbReference type="InterPro" id="IPR025250">
    <property type="entry name" value="DUF4199"/>
</dbReference>
<reference evidence="2" key="1">
    <citation type="journal article" date="2020" name="mSystems">
        <title>Genome- and Community-Level Interaction Insights into Carbon Utilization and Element Cycling Functions of Hydrothermarchaeota in Hydrothermal Sediment.</title>
        <authorList>
            <person name="Zhou Z."/>
            <person name="Liu Y."/>
            <person name="Xu W."/>
            <person name="Pan J."/>
            <person name="Luo Z.H."/>
            <person name="Li M."/>
        </authorList>
    </citation>
    <scope>NUCLEOTIDE SEQUENCE [LARGE SCALE GENOMIC DNA]</scope>
    <source>
        <strain evidence="2">SpSt-1235</strain>
    </source>
</reference>
<feature type="transmembrane region" description="Helical" evidence="1">
    <location>
        <begin position="143"/>
        <end position="167"/>
    </location>
</feature>
<dbReference type="AlphaFoldDB" id="A0A7C2R8K4"/>
<evidence type="ECO:0000256" key="1">
    <source>
        <dbReference type="SAM" id="Phobius"/>
    </source>
</evidence>
<comment type="caution">
    <text evidence="2">The sequence shown here is derived from an EMBL/GenBank/DDBJ whole genome shotgun (WGS) entry which is preliminary data.</text>
</comment>
<accession>A0A7C2R8K4</accession>
<feature type="transmembrane region" description="Helical" evidence="1">
    <location>
        <begin position="12"/>
        <end position="33"/>
    </location>
</feature>
<name>A0A7C2R8K4_9FLAO</name>
<protein>
    <submittedName>
        <fullName evidence="2">DUF4199 domain-containing protein</fullName>
    </submittedName>
</protein>
<keyword evidence="1" id="KW-1133">Transmembrane helix</keyword>
<feature type="transmembrane region" description="Helical" evidence="1">
    <location>
        <begin position="39"/>
        <end position="59"/>
    </location>
</feature>
<organism evidence="2">
    <name type="scientific">Salinimicrobium catena</name>
    <dbReference type="NCBI Taxonomy" id="390640"/>
    <lineage>
        <taxon>Bacteria</taxon>
        <taxon>Pseudomonadati</taxon>
        <taxon>Bacteroidota</taxon>
        <taxon>Flavobacteriia</taxon>
        <taxon>Flavobacteriales</taxon>
        <taxon>Flavobacteriaceae</taxon>
        <taxon>Salinimicrobium</taxon>
    </lineage>
</organism>
<dbReference type="EMBL" id="DSEE01000267">
    <property type="protein sequence ID" value="HER40291.1"/>
    <property type="molecule type" value="Genomic_DNA"/>
</dbReference>
<feature type="transmembrane region" description="Helical" evidence="1">
    <location>
        <begin position="80"/>
        <end position="101"/>
    </location>
</feature>
<keyword evidence="1" id="KW-0472">Membrane</keyword>
<dbReference type="Proteomes" id="UP000885753">
    <property type="component" value="Unassembled WGS sequence"/>
</dbReference>